<feature type="chain" id="PRO_5045331040" description="Lipoprotein" evidence="1">
    <location>
        <begin position="20"/>
        <end position="224"/>
    </location>
</feature>
<sequence length="224" mass="25549">MLRRYTVILIALLMTSACAPEKNEQADAAPESTPMKFIKPELLGDVTLWLSKSGELYHENELKALSNTITADQAVELYAYLRDNGERWESEWRESFIALFPKSESKLPEIAEADRWQTEIFEVIDAGDLEGVKDFILETGILENTKFDPADTFKEGQSMGFTDKVEYIPFDFFPIQVENEDGDYPVSYAREKGKAEIADYLQSVIDELSQRYRDAFEAGRKSKG</sequence>
<keyword evidence="3" id="KW-1185">Reference proteome</keyword>
<organism evidence="2 3">
    <name type="scientific">Thalassobacterium maritimum</name>
    <dbReference type="NCBI Taxonomy" id="3041265"/>
    <lineage>
        <taxon>Bacteria</taxon>
        <taxon>Pseudomonadati</taxon>
        <taxon>Verrucomicrobiota</taxon>
        <taxon>Opitutia</taxon>
        <taxon>Puniceicoccales</taxon>
        <taxon>Coraliomargaritaceae</taxon>
        <taxon>Thalassobacterium</taxon>
    </lineage>
</organism>
<evidence type="ECO:0000313" key="3">
    <source>
        <dbReference type="Proteomes" id="UP001225316"/>
    </source>
</evidence>
<protein>
    <recommendedName>
        <fullName evidence="4">Lipoprotein</fullName>
    </recommendedName>
</protein>
<dbReference type="EMBL" id="JARXHW010000082">
    <property type="protein sequence ID" value="MDQ8209546.1"/>
    <property type="molecule type" value="Genomic_DNA"/>
</dbReference>
<accession>A0ABU1AZH8</accession>
<reference evidence="2 3" key="1">
    <citation type="submission" date="2023-04" db="EMBL/GenBank/DDBJ databases">
        <title>A novel bacteria isolated from coastal sediment.</title>
        <authorList>
            <person name="Liu X.-J."/>
            <person name="Du Z.-J."/>
        </authorList>
    </citation>
    <scope>NUCLEOTIDE SEQUENCE [LARGE SCALE GENOMIC DNA]</scope>
    <source>
        <strain evidence="2 3">SDUM461003</strain>
    </source>
</reference>
<feature type="signal peptide" evidence="1">
    <location>
        <begin position="1"/>
        <end position="19"/>
    </location>
</feature>
<keyword evidence="1" id="KW-0732">Signal</keyword>
<dbReference type="RefSeq" id="WP_308952463.1">
    <property type="nucleotide sequence ID" value="NZ_JARXHW010000082.1"/>
</dbReference>
<gene>
    <name evidence="2" type="ORF">QEH52_18620</name>
</gene>
<evidence type="ECO:0008006" key="4">
    <source>
        <dbReference type="Google" id="ProtNLM"/>
    </source>
</evidence>
<evidence type="ECO:0000313" key="2">
    <source>
        <dbReference type="EMBL" id="MDQ8209546.1"/>
    </source>
</evidence>
<dbReference type="Proteomes" id="UP001225316">
    <property type="component" value="Unassembled WGS sequence"/>
</dbReference>
<evidence type="ECO:0000256" key="1">
    <source>
        <dbReference type="SAM" id="SignalP"/>
    </source>
</evidence>
<dbReference type="PROSITE" id="PS51257">
    <property type="entry name" value="PROKAR_LIPOPROTEIN"/>
    <property type="match status" value="1"/>
</dbReference>
<comment type="caution">
    <text evidence="2">The sequence shown here is derived from an EMBL/GenBank/DDBJ whole genome shotgun (WGS) entry which is preliminary data.</text>
</comment>
<name>A0ABU1AZH8_9BACT</name>
<proteinExistence type="predicted"/>